<dbReference type="Proteomes" id="UP000829447">
    <property type="component" value="Linkage Group LG6"/>
</dbReference>
<keyword evidence="2" id="KW-1185">Reference proteome</keyword>
<comment type="caution">
    <text evidence="1">The sequence shown here is derived from an EMBL/GenBank/DDBJ whole genome shotgun (WGS) entry which is preliminary data.</text>
</comment>
<accession>A0ACC5WIR8</accession>
<sequence length="366" mass="40339">MNRVSCVSVVMVIGLLWTNLSDGQLTLDHKKVAPRPVVEPQILDSDSSGSWGSWGPWGECSRSCGGGVQEQSRPCLRTYSPPVTVYSSRQGPHTGHQDPSMVISALRPSVPVHHGNNRPLPDAQGSHLTSRAETRKQQSEARPGRRRGGSTRISPGMYGYGKLPYVVSSQRDSRQTMYSQRQPRSPSDYRYNSYRQQKYRNTQQSPSQNTHHSMSQQASWVPLHQPSLGLQSQGKPHPPGTLTSGFSQASAPGRPQNPQPLPASSCSGAANQYKICNMNPCPPASRNIRDIQCSSYNNHPFMGRLYEWEPFNEVPGDQLCELNCRAIGYRFYVRQSDRVIDGTPCGQNESAICVAGTCQVGESPSL</sequence>
<name>A0ACC5WIR8_PANGG</name>
<protein>
    <submittedName>
        <fullName evidence="1">Uncharacterized protein</fullName>
    </submittedName>
</protein>
<proteinExistence type="predicted"/>
<evidence type="ECO:0000313" key="2">
    <source>
        <dbReference type="Proteomes" id="UP000829447"/>
    </source>
</evidence>
<gene>
    <name evidence="1" type="ORF">PGIGA_G00222600</name>
</gene>
<organism evidence="1 2">
    <name type="scientific">Pangasianodon gigas</name>
    <name type="common">Mekong giant catfish</name>
    <name type="synonym">Pangasius gigas</name>
    <dbReference type="NCBI Taxonomy" id="30993"/>
    <lineage>
        <taxon>Eukaryota</taxon>
        <taxon>Metazoa</taxon>
        <taxon>Chordata</taxon>
        <taxon>Craniata</taxon>
        <taxon>Vertebrata</taxon>
        <taxon>Euteleostomi</taxon>
        <taxon>Actinopterygii</taxon>
        <taxon>Neopterygii</taxon>
        <taxon>Teleostei</taxon>
        <taxon>Ostariophysi</taxon>
        <taxon>Siluriformes</taxon>
        <taxon>Pangasiidae</taxon>
        <taxon>Pangasianodon</taxon>
    </lineage>
</organism>
<reference evidence="1 2" key="1">
    <citation type="journal article" date="2022" name="bioRxiv">
        <title>An ancient truncated duplication of the anti-Mullerian hormone receptor type 2 gene is a potential conserved master sex determinant in the Pangasiidae catfish family.</title>
        <authorList>
            <person name="Wen M."/>
            <person name="Pan Q."/>
            <person name="Jouanno E."/>
            <person name="Montfort J."/>
            <person name="Zahm M."/>
            <person name="Cabau C."/>
            <person name="Klopp C."/>
            <person name="Iampietro C."/>
            <person name="Roques C."/>
            <person name="Bouchez O."/>
            <person name="Castinel A."/>
            <person name="Donnadieu C."/>
            <person name="Parrinello H."/>
            <person name="Poncet C."/>
            <person name="Belmonte E."/>
            <person name="Gautier V."/>
            <person name="Avarre J.-C."/>
            <person name="Dugue R."/>
            <person name="Gustiano R."/>
            <person name="Ha T.T.T."/>
            <person name="Campet M."/>
            <person name="Sriphairoj K."/>
            <person name="Ribolli J."/>
            <person name="de Almeida F.L."/>
            <person name="Desvignes T."/>
            <person name="Postlethwait J.H."/>
            <person name="Bucao C.F."/>
            <person name="Robinson-Rechavi M."/>
            <person name="Bobe J."/>
            <person name="Herpin A."/>
            <person name="Guiguen Y."/>
        </authorList>
    </citation>
    <scope>NUCLEOTIDE SEQUENCE [LARGE SCALE GENOMIC DNA]</scope>
    <source>
        <strain evidence="1">YG-Dec2019</strain>
    </source>
</reference>
<evidence type="ECO:0000313" key="1">
    <source>
        <dbReference type="EMBL" id="MCI4378983.1"/>
    </source>
</evidence>
<dbReference type="EMBL" id="CM040459">
    <property type="protein sequence ID" value="MCI4378983.1"/>
    <property type="molecule type" value="Genomic_DNA"/>
</dbReference>